<name>A0A558BZC4_9BACT</name>
<proteinExistence type="predicted"/>
<dbReference type="AlphaFoldDB" id="A0A558BZC4"/>
<dbReference type="OrthoDB" id="884362at2"/>
<sequence length="140" mass="15984">MQLLTTRDPSSFTLAYLPDQHVIIGRWMRPVLLGELQIHYQELLAAAIAHGNCRHWLLDVRRRRINDADAVRWFGEEFGPQLPQLLGQPVVVAYFAMVGQDVASTDPALWENIRQGSMQGAQYCYFDQESTAMAWLAQQP</sequence>
<dbReference type="EMBL" id="VMRJ01000002">
    <property type="protein sequence ID" value="TVT41876.1"/>
    <property type="molecule type" value="Genomic_DNA"/>
</dbReference>
<keyword evidence="2" id="KW-1185">Reference proteome</keyword>
<evidence type="ECO:0008006" key="3">
    <source>
        <dbReference type="Google" id="ProtNLM"/>
    </source>
</evidence>
<comment type="caution">
    <text evidence="1">The sequence shown here is derived from an EMBL/GenBank/DDBJ whole genome shotgun (WGS) entry which is preliminary data.</text>
</comment>
<organism evidence="1 2">
    <name type="scientific">Hymenobacter setariae</name>
    <dbReference type="NCBI Taxonomy" id="2594794"/>
    <lineage>
        <taxon>Bacteria</taxon>
        <taxon>Pseudomonadati</taxon>
        <taxon>Bacteroidota</taxon>
        <taxon>Cytophagia</taxon>
        <taxon>Cytophagales</taxon>
        <taxon>Hymenobacteraceae</taxon>
        <taxon>Hymenobacter</taxon>
    </lineage>
</organism>
<dbReference type="RefSeq" id="WP_144847277.1">
    <property type="nucleotide sequence ID" value="NZ_VMRJ01000002.1"/>
</dbReference>
<protein>
    <recommendedName>
        <fullName evidence="3">STAS/SEC14 domain-containing protein</fullName>
    </recommendedName>
</protein>
<gene>
    <name evidence="1" type="ORF">FNT36_10675</name>
</gene>
<dbReference type="Proteomes" id="UP000317624">
    <property type="component" value="Unassembled WGS sequence"/>
</dbReference>
<reference evidence="1 2" key="1">
    <citation type="submission" date="2019-07" db="EMBL/GenBank/DDBJ databases">
        <title>Hymenobacter sp. straun FUR1 Genome sequencing and assembly.</title>
        <authorList>
            <person name="Chhetri G."/>
        </authorList>
    </citation>
    <scope>NUCLEOTIDE SEQUENCE [LARGE SCALE GENOMIC DNA]</scope>
    <source>
        <strain evidence="1 2">Fur1</strain>
    </source>
</reference>
<evidence type="ECO:0000313" key="2">
    <source>
        <dbReference type="Proteomes" id="UP000317624"/>
    </source>
</evidence>
<evidence type="ECO:0000313" key="1">
    <source>
        <dbReference type="EMBL" id="TVT41876.1"/>
    </source>
</evidence>
<accession>A0A558BZC4</accession>